<dbReference type="Pfam" id="PF09704">
    <property type="entry name" value="Cas_Cas5d"/>
    <property type="match status" value="1"/>
</dbReference>
<evidence type="ECO:0000313" key="4">
    <source>
        <dbReference type="EMBL" id="HII46683.1"/>
    </source>
</evidence>
<dbReference type="Proteomes" id="UP000651120">
    <property type="component" value="Unassembled WGS sequence"/>
</dbReference>
<dbReference type="InterPro" id="IPR013422">
    <property type="entry name" value="CRISPR-assoc_prot_Cas5_N"/>
</dbReference>
<evidence type="ECO:0000256" key="3">
    <source>
        <dbReference type="ARBA" id="ARBA00025626"/>
    </source>
</evidence>
<dbReference type="RefSeq" id="WP_011007100.1">
    <property type="nucleotide sequence ID" value="NZ_DAIOPL010000052.1"/>
</dbReference>
<dbReference type="InterPro" id="IPR010153">
    <property type="entry name" value="CRISPR-assoc_prot_Cas5a-typ"/>
</dbReference>
<evidence type="ECO:0000313" key="5">
    <source>
        <dbReference type="Proteomes" id="UP000651120"/>
    </source>
</evidence>
<name>A0A832SHF7_9CREN</name>
<dbReference type="Gene3D" id="3.30.70.3120">
    <property type="match status" value="1"/>
</dbReference>
<dbReference type="CDD" id="cd09753">
    <property type="entry name" value="Cas5_I-A"/>
    <property type="match status" value="1"/>
</dbReference>
<dbReference type="GeneID" id="1464846"/>
<dbReference type="NCBIfam" id="TIGR01874">
    <property type="entry name" value="cas_cas5a"/>
    <property type="match status" value="1"/>
</dbReference>
<dbReference type="GO" id="GO:0051607">
    <property type="term" value="P:defense response to virus"/>
    <property type="evidence" value="ECO:0007669"/>
    <property type="project" value="UniProtKB-KW"/>
</dbReference>
<reference evidence="4" key="1">
    <citation type="journal article" date="2020" name="bioRxiv">
        <title>A rank-normalized archaeal taxonomy based on genome phylogeny resolves widespread incomplete and uneven classifications.</title>
        <authorList>
            <person name="Rinke C."/>
            <person name="Chuvochina M."/>
            <person name="Mussig A.J."/>
            <person name="Chaumeil P.-A."/>
            <person name="Waite D.W."/>
            <person name="Whitman W.B."/>
            <person name="Parks D.H."/>
            <person name="Hugenholtz P."/>
        </authorList>
    </citation>
    <scope>NUCLEOTIDE SEQUENCE</scope>
    <source>
        <strain evidence="4">UBA8839</strain>
    </source>
</reference>
<organism evidence="4 5">
    <name type="scientific">Pyrobaculum aerophilum</name>
    <dbReference type="NCBI Taxonomy" id="13773"/>
    <lineage>
        <taxon>Archaea</taxon>
        <taxon>Thermoproteota</taxon>
        <taxon>Thermoprotei</taxon>
        <taxon>Thermoproteales</taxon>
        <taxon>Thermoproteaceae</taxon>
        <taxon>Pyrobaculum</taxon>
    </lineage>
</organism>
<dbReference type="AlphaFoldDB" id="A0A832SHF7"/>
<protein>
    <submittedName>
        <fullName evidence="4">Type I-A CRISPR-associated protein Cas5</fullName>
    </submittedName>
</protein>
<evidence type="ECO:0000256" key="1">
    <source>
        <dbReference type="ARBA" id="ARBA00010891"/>
    </source>
</evidence>
<dbReference type="OMA" id="MAHAGMC"/>
<dbReference type="GO" id="GO:0043571">
    <property type="term" value="P:maintenance of CRISPR repeat elements"/>
    <property type="evidence" value="ECO:0007669"/>
    <property type="project" value="InterPro"/>
</dbReference>
<sequence length="230" mass="24468">MNILLVKLRLPLFSIKHYETYQVAATLPFIPPSTVVGALVQAAARGGLCEGDCLAEVRGWIYKARDVAAPTVKFPVVLKRARGVLEEGKLPLSGEELGGYFDAMVREYAYVAEKAVLVVPSAEAHIGRLEKALWLLERVGDTESYVSVRGVEVLNARPCGAGEVDVAVKLAKVAGGAHLVVRAGDEDGTLSDFAVPLATGGKGYYTPTKIAVKSDVFCAGDVAFPAGHDW</sequence>
<comment type="similarity">
    <text evidence="1">Belongs to the CRISPR-associated protein Cas5 family. Subtype I-A/Apern subfamily.</text>
</comment>
<dbReference type="InterPro" id="IPR021124">
    <property type="entry name" value="CRISPR-assoc_prot_Cas5"/>
</dbReference>
<accession>A0A832SHF7</accession>
<proteinExistence type="inferred from homology"/>
<gene>
    <name evidence="4" type="primary">cas5a</name>
    <name evidence="4" type="ORF">HA333_04320</name>
</gene>
<evidence type="ECO:0000256" key="2">
    <source>
        <dbReference type="ARBA" id="ARBA00023118"/>
    </source>
</evidence>
<dbReference type="NCBIfam" id="TIGR02593">
    <property type="entry name" value="CRISPR_cas5"/>
    <property type="match status" value="1"/>
</dbReference>
<comment type="caution">
    <text evidence="4">The sequence shown here is derived from an EMBL/GenBank/DDBJ whole genome shotgun (WGS) entry which is preliminary data.</text>
</comment>
<keyword evidence="2" id="KW-0051">Antiviral defense</keyword>
<dbReference type="InterPro" id="IPR053725">
    <property type="entry name" value="CRISPR_Cas5_sf"/>
</dbReference>
<comment type="function">
    <text evidence="3">CRISPR (clustered regularly interspaced short palindromic repeat) is an adaptive immune system that provides protection against mobile genetic elements (viruses, transposable elements and conjugative plasmids). CRISPR clusters contain spacers, sequences complementary to antecedent mobile elements, and target invading nucleic acids. CRISPR clusters are transcribed and processed into CRISPR RNA (crRNA).</text>
</comment>
<dbReference type="EMBL" id="DUJP01000018">
    <property type="protein sequence ID" value="HII46683.1"/>
    <property type="molecule type" value="Genomic_DNA"/>
</dbReference>